<dbReference type="Pfam" id="PF00126">
    <property type="entry name" value="HTH_1"/>
    <property type="match status" value="1"/>
</dbReference>
<dbReference type="InterPro" id="IPR005119">
    <property type="entry name" value="LysR_subst-bd"/>
</dbReference>
<dbReference type="Pfam" id="PF03466">
    <property type="entry name" value="LysR_substrate"/>
    <property type="match status" value="1"/>
</dbReference>
<keyword evidence="3" id="KW-0238">DNA-binding</keyword>
<dbReference type="SUPFAM" id="SSF46785">
    <property type="entry name" value="Winged helix' DNA-binding domain"/>
    <property type="match status" value="1"/>
</dbReference>
<dbReference type="PROSITE" id="PS50931">
    <property type="entry name" value="HTH_LYSR"/>
    <property type="match status" value="1"/>
</dbReference>
<name>A0ABV6I8X6_9BURK</name>
<comment type="similarity">
    <text evidence="1">Belongs to the LysR transcriptional regulatory family.</text>
</comment>
<comment type="caution">
    <text evidence="6">The sequence shown here is derived from an EMBL/GenBank/DDBJ whole genome shotgun (WGS) entry which is preliminary data.</text>
</comment>
<dbReference type="PRINTS" id="PR00039">
    <property type="entry name" value="HTHLYSR"/>
</dbReference>
<dbReference type="Gene3D" id="3.40.190.10">
    <property type="entry name" value="Periplasmic binding protein-like II"/>
    <property type="match status" value="2"/>
</dbReference>
<keyword evidence="7" id="KW-1185">Reference proteome</keyword>
<dbReference type="RefSeq" id="WP_390209312.1">
    <property type="nucleotide sequence ID" value="NZ_JBHLXJ010000002.1"/>
</dbReference>
<evidence type="ECO:0000256" key="4">
    <source>
        <dbReference type="ARBA" id="ARBA00023163"/>
    </source>
</evidence>
<dbReference type="SUPFAM" id="SSF53850">
    <property type="entry name" value="Periplasmic binding protein-like II"/>
    <property type="match status" value="1"/>
</dbReference>
<dbReference type="Proteomes" id="UP001589844">
    <property type="component" value="Unassembled WGS sequence"/>
</dbReference>
<dbReference type="Gene3D" id="1.10.10.10">
    <property type="entry name" value="Winged helix-like DNA-binding domain superfamily/Winged helix DNA-binding domain"/>
    <property type="match status" value="1"/>
</dbReference>
<evidence type="ECO:0000259" key="5">
    <source>
        <dbReference type="PROSITE" id="PS50931"/>
    </source>
</evidence>
<dbReference type="PANTHER" id="PTHR30346">
    <property type="entry name" value="TRANSCRIPTIONAL DUAL REGULATOR HCAR-RELATED"/>
    <property type="match status" value="1"/>
</dbReference>
<evidence type="ECO:0000313" key="6">
    <source>
        <dbReference type="EMBL" id="MFC0348276.1"/>
    </source>
</evidence>
<accession>A0ABV6I8X6</accession>
<reference evidence="6 7" key="1">
    <citation type="submission" date="2024-09" db="EMBL/GenBank/DDBJ databases">
        <authorList>
            <person name="Sun Q."/>
            <person name="Mori K."/>
        </authorList>
    </citation>
    <scope>NUCLEOTIDE SEQUENCE [LARGE SCALE GENOMIC DNA]</scope>
    <source>
        <strain evidence="6 7">CCM 8677</strain>
    </source>
</reference>
<dbReference type="InterPro" id="IPR036388">
    <property type="entry name" value="WH-like_DNA-bd_sf"/>
</dbReference>
<dbReference type="InterPro" id="IPR000847">
    <property type="entry name" value="LysR_HTH_N"/>
</dbReference>
<keyword evidence="4" id="KW-0804">Transcription</keyword>
<dbReference type="InterPro" id="IPR036390">
    <property type="entry name" value="WH_DNA-bd_sf"/>
</dbReference>
<feature type="domain" description="HTH lysR-type" evidence="5">
    <location>
        <begin position="3"/>
        <end position="60"/>
    </location>
</feature>
<evidence type="ECO:0000256" key="1">
    <source>
        <dbReference type="ARBA" id="ARBA00009437"/>
    </source>
</evidence>
<dbReference type="PANTHER" id="PTHR30346:SF0">
    <property type="entry name" value="HCA OPERON TRANSCRIPTIONAL ACTIVATOR HCAR"/>
    <property type="match status" value="1"/>
</dbReference>
<organism evidence="6 7">
    <name type="scientific">Undibacterium danionis</name>
    <dbReference type="NCBI Taxonomy" id="1812100"/>
    <lineage>
        <taxon>Bacteria</taxon>
        <taxon>Pseudomonadati</taxon>
        <taxon>Pseudomonadota</taxon>
        <taxon>Betaproteobacteria</taxon>
        <taxon>Burkholderiales</taxon>
        <taxon>Oxalobacteraceae</taxon>
        <taxon>Undibacterium</taxon>
    </lineage>
</organism>
<protein>
    <submittedName>
        <fullName evidence="6">LysR family transcriptional regulator</fullName>
    </submittedName>
</protein>
<evidence type="ECO:0000256" key="2">
    <source>
        <dbReference type="ARBA" id="ARBA00023015"/>
    </source>
</evidence>
<dbReference type="EMBL" id="JBHLXJ010000002">
    <property type="protein sequence ID" value="MFC0348276.1"/>
    <property type="molecule type" value="Genomic_DNA"/>
</dbReference>
<gene>
    <name evidence="6" type="ORF">ACFFJH_00500</name>
</gene>
<evidence type="ECO:0000313" key="7">
    <source>
        <dbReference type="Proteomes" id="UP001589844"/>
    </source>
</evidence>
<sequence length="316" mass="34797">MQIELRQLRYFVAVAEEQHFGRAALRLHMTQPPLSQAIQGLEAQLNAALFIRTTRHIQLSAAGLALLPEAKRLLAQAELLPDIVQRAANGQTGELRLAFISIADYSILPLVLRKFRQSHQAVKIELNEATSDKQLVLLEKSEIDLGFLIPPIPSSLTAQIHYKKVRSEALILAIPESEAQRANPNDLATYKDLPLILFPRKIAPALHDSILSCFEKVGLTPVVSQEAIQMQTIIALVSASMGMALVPESVSNLKRPGVIYYPLNQNQATKKTRKDANKHANPNTLAPSSIHAGVEIGVAWRKDNTSPALQAFLDLL</sequence>
<proteinExistence type="inferred from homology"/>
<keyword evidence="2" id="KW-0805">Transcription regulation</keyword>
<evidence type="ECO:0000256" key="3">
    <source>
        <dbReference type="ARBA" id="ARBA00023125"/>
    </source>
</evidence>